<keyword evidence="3" id="KW-1185">Reference proteome</keyword>
<dbReference type="OrthoDB" id="2126698at2759"/>
<protein>
    <submittedName>
        <fullName evidence="2">Uncharacterized protein</fullName>
    </submittedName>
</protein>
<dbReference type="EMBL" id="DF974012">
    <property type="protein sequence ID" value="GAU44063.1"/>
    <property type="molecule type" value="Genomic_DNA"/>
</dbReference>
<name>A0A2Z6NPQ6_TRISU</name>
<keyword evidence="1" id="KW-1133">Transmembrane helix</keyword>
<reference evidence="3" key="1">
    <citation type="journal article" date="2017" name="Front. Plant Sci.">
        <title>Climate Clever Clovers: New Paradigm to Reduce the Environmental Footprint of Ruminants by Breeding Low Methanogenic Forages Utilizing Haplotype Variation.</title>
        <authorList>
            <person name="Kaur P."/>
            <person name="Appels R."/>
            <person name="Bayer P.E."/>
            <person name="Keeble-Gagnere G."/>
            <person name="Wang J."/>
            <person name="Hirakawa H."/>
            <person name="Shirasawa K."/>
            <person name="Vercoe P."/>
            <person name="Stefanova K."/>
            <person name="Durmic Z."/>
            <person name="Nichols P."/>
            <person name="Revell C."/>
            <person name="Isobe S.N."/>
            <person name="Edwards D."/>
            <person name="Erskine W."/>
        </authorList>
    </citation>
    <scope>NUCLEOTIDE SEQUENCE [LARGE SCALE GENOMIC DNA]</scope>
    <source>
        <strain evidence="3">cv. Daliak</strain>
    </source>
</reference>
<accession>A0A2Z6NPQ6</accession>
<dbReference type="AlphaFoldDB" id="A0A2Z6NPQ6"/>
<keyword evidence="1" id="KW-0812">Transmembrane</keyword>
<gene>
    <name evidence="2" type="ORF">TSUD_368750</name>
</gene>
<feature type="transmembrane region" description="Helical" evidence="1">
    <location>
        <begin position="33"/>
        <end position="53"/>
    </location>
</feature>
<organism evidence="2 3">
    <name type="scientific">Trifolium subterraneum</name>
    <name type="common">Subterranean clover</name>
    <dbReference type="NCBI Taxonomy" id="3900"/>
    <lineage>
        <taxon>Eukaryota</taxon>
        <taxon>Viridiplantae</taxon>
        <taxon>Streptophyta</taxon>
        <taxon>Embryophyta</taxon>
        <taxon>Tracheophyta</taxon>
        <taxon>Spermatophyta</taxon>
        <taxon>Magnoliopsida</taxon>
        <taxon>eudicotyledons</taxon>
        <taxon>Gunneridae</taxon>
        <taxon>Pentapetalae</taxon>
        <taxon>rosids</taxon>
        <taxon>fabids</taxon>
        <taxon>Fabales</taxon>
        <taxon>Fabaceae</taxon>
        <taxon>Papilionoideae</taxon>
        <taxon>50 kb inversion clade</taxon>
        <taxon>NPAAA clade</taxon>
        <taxon>Hologalegina</taxon>
        <taxon>IRL clade</taxon>
        <taxon>Trifolieae</taxon>
        <taxon>Trifolium</taxon>
    </lineage>
</organism>
<sequence length="102" mass="11283">MQHRNFIDSENIYPALIRVSNELGAIHPSAARLAVHVVLILALIEGTLVGTMMILIHNIWAYALGFHQPLRLAFVLCIGGKAKKTIDRVNDSMTPESMETCT</sequence>
<keyword evidence="1" id="KW-0472">Membrane</keyword>
<evidence type="ECO:0000313" key="2">
    <source>
        <dbReference type="EMBL" id="GAU44063.1"/>
    </source>
</evidence>
<evidence type="ECO:0000256" key="1">
    <source>
        <dbReference type="SAM" id="Phobius"/>
    </source>
</evidence>
<proteinExistence type="predicted"/>
<evidence type="ECO:0000313" key="3">
    <source>
        <dbReference type="Proteomes" id="UP000242715"/>
    </source>
</evidence>
<dbReference type="Proteomes" id="UP000242715">
    <property type="component" value="Unassembled WGS sequence"/>
</dbReference>